<dbReference type="PANTHER" id="PTHR30408">
    <property type="entry name" value="TYPE-1 RESTRICTION ENZYME ECOKI SPECIFICITY PROTEIN"/>
    <property type="match status" value="1"/>
</dbReference>
<keyword evidence="3" id="KW-0238">DNA-binding</keyword>
<dbReference type="GO" id="GO:0003677">
    <property type="term" value="F:DNA binding"/>
    <property type="evidence" value="ECO:0007669"/>
    <property type="project" value="UniProtKB-KW"/>
</dbReference>
<dbReference type="CDD" id="cd17267">
    <property type="entry name" value="RMtype1_S_EcoAO83I-TRD1-CR1_like"/>
    <property type="match status" value="1"/>
</dbReference>
<dbReference type="Gene3D" id="3.90.220.20">
    <property type="entry name" value="DNA methylase specificity domains"/>
    <property type="match status" value="2"/>
</dbReference>
<evidence type="ECO:0000256" key="2">
    <source>
        <dbReference type="ARBA" id="ARBA00022747"/>
    </source>
</evidence>
<dbReference type="InterPro" id="IPR000055">
    <property type="entry name" value="Restrct_endonuc_typeI_TRD"/>
</dbReference>
<sequence>MFYKETEFQDSPIGKIPKDWNVQELGDESIADIIAGQSPPSSTYNKENHGLPFLQGKMEFGEMFPSPTTYCSEPIKISKKNDVLLSVRAPVGDVNIAPSECCIGRGLAAIRAKADKLNHLFLFYYLKLGGKRFEALSTGSTFKAIRIREIEKFSIPVPSVEEQRGIVGVLGVVDSVIAKTGEVIAKTERLKKGLMQTLLTRGIGHKEYKQTPIGTIPKTWQIVKLGDIISLEYGKGLPQNSRLEGRYPVVGSNGIVGRHNEALVKGPGIVVGRKGTIGAVSWIDEDFWPIDTTYYVKTKRSDVFLRWLFFELSHLNLARLHLADVVPGLKRDLAYSRMLPLPPLQEQQKIAEIITEVDKKLSIEQNEKAKLERIKRGLMDLLLAGKIRVKVD</sequence>
<evidence type="ECO:0000256" key="1">
    <source>
        <dbReference type="ARBA" id="ARBA00010923"/>
    </source>
</evidence>
<evidence type="ECO:0000259" key="4">
    <source>
        <dbReference type="Pfam" id="PF01420"/>
    </source>
</evidence>
<evidence type="ECO:0000313" key="6">
    <source>
        <dbReference type="Proteomes" id="UP000288215"/>
    </source>
</evidence>
<dbReference type="Gene3D" id="1.10.287.1120">
    <property type="entry name" value="Bipartite methylase S protein"/>
    <property type="match status" value="1"/>
</dbReference>
<dbReference type="AlphaFoldDB" id="A0A444L551"/>
<reference evidence="5 6" key="1">
    <citation type="submission" date="2018-12" db="EMBL/GenBank/DDBJ databases">
        <title>The complete genome of the methanogenic archaea of the candidate phylum Verstraetearchaeota, obtained from the metagenome of underground thermal water.</title>
        <authorList>
            <person name="Kadnikov V.V."/>
            <person name="Mardanov A.V."/>
            <person name="Beletsky A.V."/>
            <person name="Karnachuk O.V."/>
            <person name="Ravin N.V."/>
        </authorList>
    </citation>
    <scope>NUCLEOTIDE SEQUENCE [LARGE SCALE GENOMIC DNA]</scope>
    <source>
        <strain evidence="5">Ch88</strain>
    </source>
</reference>
<feature type="domain" description="Type I restriction modification DNA specificity" evidence="4">
    <location>
        <begin position="17"/>
        <end position="178"/>
    </location>
</feature>
<name>A0A444L551_METS7</name>
<keyword evidence="2" id="KW-0680">Restriction system</keyword>
<protein>
    <submittedName>
        <fullName evidence="5">Type I restriction-modification system, specificity subunit S</fullName>
    </submittedName>
</protein>
<dbReference type="PANTHER" id="PTHR30408:SF12">
    <property type="entry name" value="TYPE I RESTRICTION ENZYME MJAVIII SPECIFICITY SUBUNIT"/>
    <property type="match status" value="1"/>
</dbReference>
<dbReference type="CDD" id="cd17245">
    <property type="entry name" value="RMtype1_S_TteMORF1547P-TRD2-CR2_Aco12261I-TRD1-CR1_like"/>
    <property type="match status" value="1"/>
</dbReference>
<accession>A0A444L551</accession>
<gene>
    <name evidence="5" type="ORF">Metus_1656</name>
</gene>
<dbReference type="Pfam" id="PF01420">
    <property type="entry name" value="Methylase_S"/>
    <property type="match status" value="2"/>
</dbReference>
<proteinExistence type="inferred from homology"/>
<organism evidence="5 6">
    <name type="scientific">Methanosuratincola subterraneus</name>
    <dbReference type="NCBI Taxonomy" id="2593994"/>
    <lineage>
        <taxon>Archaea</taxon>
        <taxon>Thermoproteota</taxon>
        <taxon>Methanosuratincolia</taxon>
        <taxon>Candidatus Methanomethylicales</taxon>
        <taxon>Candidatus Methanomethylicaceae</taxon>
        <taxon>Candidatus Methanosuratincola (ex Vanwonterghem et al. 2016)</taxon>
    </lineage>
</organism>
<dbReference type="GO" id="GO:0009307">
    <property type="term" value="P:DNA restriction-modification system"/>
    <property type="evidence" value="ECO:0007669"/>
    <property type="project" value="UniProtKB-KW"/>
</dbReference>
<evidence type="ECO:0000256" key="3">
    <source>
        <dbReference type="ARBA" id="ARBA00023125"/>
    </source>
</evidence>
<dbReference type="EMBL" id="RXGA01000005">
    <property type="protein sequence ID" value="RWX72700.1"/>
    <property type="molecule type" value="Genomic_DNA"/>
</dbReference>
<dbReference type="InterPro" id="IPR052021">
    <property type="entry name" value="Type-I_RS_S_subunit"/>
</dbReference>
<dbReference type="SUPFAM" id="SSF116734">
    <property type="entry name" value="DNA methylase specificity domain"/>
    <property type="match status" value="2"/>
</dbReference>
<comment type="caution">
    <text evidence="5">The sequence shown here is derived from an EMBL/GenBank/DDBJ whole genome shotgun (WGS) entry which is preliminary data.</text>
</comment>
<evidence type="ECO:0000313" key="5">
    <source>
        <dbReference type="EMBL" id="RWX72700.1"/>
    </source>
</evidence>
<comment type="similarity">
    <text evidence="1">Belongs to the type-I restriction system S methylase family.</text>
</comment>
<dbReference type="InterPro" id="IPR044946">
    <property type="entry name" value="Restrct_endonuc_typeI_TRD_sf"/>
</dbReference>
<dbReference type="Proteomes" id="UP000288215">
    <property type="component" value="Unassembled WGS sequence"/>
</dbReference>
<feature type="domain" description="Type I restriction modification DNA specificity" evidence="4">
    <location>
        <begin position="217"/>
        <end position="373"/>
    </location>
</feature>